<keyword evidence="1" id="KW-0805">Transcription regulation</keyword>
<dbReference type="PRINTS" id="PR00455">
    <property type="entry name" value="HTHTETR"/>
</dbReference>
<keyword evidence="7" id="KW-1185">Reference proteome</keyword>
<evidence type="ECO:0000313" key="6">
    <source>
        <dbReference type="EMBL" id="TWT85050.1"/>
    </source>
</evidence>
<evidence type="ECO:0000256" key="3">
    <source>
        <dbReference type="ARBA" id="ARBA00023163"/>
    </source>
</evidence>
<dbReference type="PANTHER" id="PTHR47506">
    <property type="entry name" value="TRANSCRIPTIONAL REGULATORY PROTEIN"/>
    <property type="match status" value="1"/>
</dbReference>
<dbReference type="RefSeq" id="WP_146403047.1">
    <property type="nucleotide sequence ID" value="NZ_SJPJ01000001.1"/>
</dbReference>
<feature type="DNA-binding region" description="H-T-H motif" evidence="4">
    <location>
        <begin position="29"/>
        <end position="48"/>
    </location>
</feature>
<evidence type="ECO:0000313" key="7">
    <source>
        <dbReference type="Proteomes" id="UP000315010"/>
    </source>
</evidence>
<evidence type="ECO:0000256" key="4">
    <source>
        <dbReference type="PROSITE-ProRule" id="PRU00335"/>
    </source>
</evidence>
<accession>A0A5C5ZD20</accession>
<name>A0A5C5ZD20_9BACT</name>
<comment type="caution">
    <text evidence="6">The sequence shown here is derived from an EMBL/GenBank/DDBJ whole genome shotgun (WGS) entry which is preliminary data.</text>
</comment>
<reference evidence="6 7" key="1">
    <citation type="submission" date="2019-02" db="EMBL/GenBank/DDBJ databases">
        <title>Deep-cultivation of Planctomycetes and their phenomic and genomic characterization uncovers novel biology.</title>
        <authorList>
            <person name="Wiegand S."/>
            <person name="Jogler M."/>
            <person name="Boedeker C."/>
            <person name="Pinto D."/>
            <person name="Vollmers J."/>
            <person name="Rivas-Marin E."/>
            <person name="Kohn T."/>
            <person name="Peeters S.H."/>
            <person name="Heuer A."/>
            <person name="Rast P."/>
            <person name="Oberbeckmann S."/>
            <person name="Bunk B."/>
            <person name="Jeske O."/>
            <person name="Meyerdierks A."/>
            <person name="Storesund J.E."/>
            <person name="Kallscheuer N."/>
            <person name="Luecker S."/>
            <person name="Lage O.M."/>
            <person name="Pohl T."/>
            <person name="Merkel B.J."/>
            <person name="Hornburger P."/>
            <person name="Mueller R.-W."/>
            <person name="Bruemmer F."/>
            <person name="Labrenz M."/>
            <person name="Spormann A.M."/>
            <person name="Op Den Camp H."/>
            <person name="Overmann J."/>
            <person name="Amann R."/>
            <person name="Jetten M.S.M."/>
            <person name="Mascher T."/>
            <person name="Medema M.H."/>
            <person name="Devos D.P."/>
            <person name="Kaster A.-K."/>
            <person name="Ovreas L."/>
            <person name="Rohde M."/>
            <person name="Galperin M.Y."/>
            <person name="Jogler C."/>
        </authorList>
    </citation>
    <scope>NUCLEOTIDE SEQUENCE [LARGE SCALE GENOMIC DNA]</scope>
    <source>
        <strain evidence="6 7">CA13</strain>
    </source>
</reference>
<evidence type="ECO:0000259" key="5">
    <source>
        <dbReference type="PROSITE" id="PS50977"/>
    </source>
</evidence>
<dbReference type="InterPro" id="IPR001647">
    <property type="entry name" value="HTH_TetR"/>
</dbReference>
<proteinExistence type="predicted"/>
<dbReference type="Pfam" id="PF00440">
    <property type="entry name" value="TetR_N"/>
    <property type="match status" value="1"/>
</dbReference>
<dbReference type="SUPFAM" id="SSF46689">
    <property type="entry name" value="Homeodomain-like"/>
    <property type="match status" value="1"/>
</dbReference>
<dbReference type="SUPFAM" id="SSF48498">
    <property type="entry name" value="Tetracyclin repressor-like, C-terminal domain"/>
    <property type="match status" value="1"/>
</dbReference>
<feature type="domain" description="HTH tetR-type" evidence="5">
    <location>
        <begin position="6"/>
        <end position="66"/>
    </location>
</feature>
<dbReference type="Gene3D" id="1.10.357.10">
    <property type="entry name" value="Tetracycline Repressor, domain 2"/>
    <property type="match status" value="1"/>
</dbReference>
<dbReference type="PANTHER" id="PTHR47506:SF1">
    <property type="entry name" value="HTH-TYPE TRANSCRIPTIONAL REGULATOR YJDC"/>
    <property type="match status" value="1"/>
</dbReference>
<evidence type="ECO:0000256" key="2">
    <source>
        <dbReference type="ARBA" id="ARBA00023125"/>
    </source>
</evidence>
<dbReference type="OrthoDB" id="116240at2"/>
<dbReference type="InterPro" id="IPR009057">
    <property type="entry name" value="Homeodomain-like_sf"/>
</dbReference>
<dbReference type="Proteomes" id="UP000315010">
    <property type="component" value="Unassembled WGS sequence"/>
</dbReference>
<sequence>MPKTAPNMPGKLAESAFELFSERGFDGVTIDDISARAGVTKGSCYSHYRSKHELILAACSHYYRTYQRRVQSEISRLTDPLERLRRVLEFSVRSCVIDERNRVFTTSVFALSLQDESVRQGWAQFYDTVRETYIGLVMTAEAAGQIVVEDPRFTVDLMLAAIEGVKMRAAFEMHIASRQEQQSIVAGLLGILISTTPETLCAATGTLQSNGTTGSRHE</sequence>
<dbReference type="GO" id="GO:0003677">
    <property type="term" value="F:DNA binding"/>
    <property type="evidence" value="ECO:0007669"/>
    <property type="project" value="UniProtKB-UniRule"/>
</dbReference>
<evidence type="ECO:0000256" key="1">
    <source>
        <dbReference type="ARBA" id="ARBA00023015"/>
    </source>
</evidence>
<protein>
    <submittedName>
        <fullName evidence="6">Biofilm operon icaADBC HTH-type negative transcriptional regulator IcaR</fullName>
    </submittedName>
</protein>
<gene>
    <name evidence="6" type="primary">icaR</name>
    <name evidence="6" type="ORF">CA13_65320</name>
</gene>
<keyword evidence="3" id="KW-0804">Transcription</keyword>
<keyword evidence="2 4" id="KW-0238">DNA-binding</keyword>
<dbReference type="PROSITE" id="PS50977">
    <property type="entry name" value="HTH_TETR_2"/>
    <property type="match status" value="1"/>
</dbReference>
<organism evidence="6 7">
    <name type="scientific">Novipirellula herctigrandis</name>
    <dbReference type="NCBI Taxonomy" id="2527986"/>
    <lineage>
        <taxon>Bacteria</taxon>
        <taxon>Pseudomonadati</taxon>
        <taxon>Planctomycetota</taxon>
        <taxon>Planctomycetia</taxon>
        <taxon>Pirellulales</taxon>
        <taxon>Pirellulaceae</taxon>
        <taxon>Novipirellula</taxon>
    </lineage>
</organism>
<dbReference type="AlphaFoldDB" id="A0A5C5ZD20"/>
<dbReference type="InterPro" id="IPR036271">
    <property type="entry name" value="Tet_transcr_reg_TetR-rel_C_sf"/>
</dbReference>
<dbReference type="EMBL" id="SJPJ01000001">
    <property type="protein sequence ID" value="TWT85050.1"/>
    <property type="molecule type" value="Genomic_DNA"/>
</dbReference>